<name>A0ABU9IDZ4_9SPHN</name>
<keyword evidence="3" id="KW-0560">Oxidoreductase</keyword>
<dbReference type="InterPro" id="IPR051842">
    <property type="entry name" value="uS12_prolyl_hydroxylase"/>
</dbReference>
<comment type="cofactor">
    <cofactor evidence="1">
        <name>L-ascorbate</name>
        <dbReference type="ChEBI" id="CHEBI:38290"/>
    </cofactor>
</comment>
<evidence type="ECO:0000256" key="1">
    <source>
        <dbReference type="ARBA" id="ARBA00001961"/>
    </source>
</evidence>
<keyword evidence="2" id="KW-0223">Dioxygenase</keyword>
<keyword evidence="6" id="KW-1185">Reference proteome</keyword>
<accession>A0ABU9IDZ4</accession>
<dbReference type="Pfam" id="PF13661">
    <property type="entry name" value="2OG-FeII_Oxy_4"/>
    <property type="match status" value="1"/>
</dbReference>
<evidence type="ECO:0000256" key="2">
    <source>
        <dbReference type="ARBA" id="ARBA00022964"/>
    </source>
</evidence>
<dbReference type="EMBL" id="JBBYHV010000001">
    <property type="protein sequence ID" value="MEL1250637.1"/>
    <property type="molecule type" value="Genomic_DNA"/>
</dbReference>
<dbReference type="InterPro" id="IPR039558">
    <property type="entry name" value="TPA1/OFD1_N"/>
</dbReference>
<dbReference type="Proteomes" id="UP001497045">
    <property type="component" value="Unassembled WGS sequence"/>
</dbReference>
<gene>
    <name evidence="5" type="ORF">AAEO60_08140</name>
</gene>
<feature type="domain" description="Prolyl 4-hydroxylase alpha subunit" evidence="4">
    <location>
        <begin position="67"/>
        <end position="241"/>
    </location>
</feature>
<sequence length="244" mass="27335">MATDDFGPAVGRTRLKQAAADFATRGFVRLENVLPKRTAQRLHEWLRDEAEWWRVLNQGDKVWDLGPESIAALDADPAKAGQLREAINAGARDGFQFAYDAVRVADVQAERKQRQWPVDQFLDAINSEPWLELFRRVTGNEAIALADGQATRYLPEHFLTAHDDDVAGKHRHAAYVLGLTPGWRTHWGGLLMFHAENGDVEQALMPRFNAMNLFRVPRLHSVSPVAPYAGGARFSVTGWLRGKG</sequence>
<dbReference type="RefSeq" id="WP_341673151.1">
    <property type="nucleotide sequence ID" value="NZ_JBBYHV010000001.1"/>
</dbReference>
<proteinExistence type="predicted"/>
<dbReference type="Gene3D" id="2.60.120.620">
    <property type="entry name" value="q2cbj1_9rhob like domain"/>
    <property type="match status" value="1"/>
</dbReference>
<evidence type="ECO:0000313" key="5">
    <source>
        <dbReference type="EMBL" id="MEL1250637.1"/>
    </source>
</evidence>
<protein>
    <submittedName>
        <fullName evidence="5">2OG-Fe(II) oxygenase family protein</fullName>
    </submittedName>
</protein>
<evidence type="ECO:0000313" key="6">
    <source>
        <dbReference type="Proteomes" id="UP001497045"/>
    </source>
</evidence>
<dbReference type="PANTHER" id="PTHR12117">
    <property type="entry name" value="HISTONE ACETYLTRANSFERASE COMPLEX"/>
    <property type="match status" value="1"/>
</dbReference>
<evidence type="ECO:0000256" key="3">
    <source>
        <dbReference type="ARBA" id="ARBA00023002"/>
    </source>
</evidence>
<dbReference type="InterPro" id="IPR006620">
    <property type="entry name" value="Pro_4_hyd_alph"/>
</dbReference>
<reference evidence="5 6" key="1">
    <citation type="submission" date="2024-04" db="EMBL/GenBank/DDBJ databases">
        <title>Aurantiacibacter sp. DGU6 16S ribosomal RNA gene Genome sequencing and assembly.</title>
        <authorList>
            <person name="Park S."/>
        </authorList>
    </citation>
    <scope>NUCLEOTIDE SEQUENCE [LARGE SCALE GENOMIC DNA]</scope>
    <source>
        <strain evidence="5 6">DGU6</strain>
    </source>
</reference>
<comment type="caution">
    <text evidence="5">The sequence shown here is derived from an EMBL/GenBank/DDBJ whole genome shotgun (WGS) entry which is preliminary data.</text>
</comment>
<evidence type="ECO:0000259" key="4">
    <source>
        <dbReference type="SMART" id="SM00702"/>
    </source>
</evidence>
<organism evidence="5 6">
    <name type="scientific">Aurantiacibacter gilvus</name>
    <dbReference type="NCBI Taxonomy" id="3139141"/>
    <lineage>
        <taxon>Bacteria</taxon>
        <taxon>Pseudomonadati</taxon>
        <taxon>Pseudomonadota</taxon>
        <taxon>Alphaproteobacteria</taxon>
        <taxon>Sphingomonadales</taxon>
        <taxon>Erythrobacteraceae</taxon>
        <taxon>Aurantiacibacter</taxon>
    </lineage>
</organism>
<dbReference type="PANTHER" id="PTHR12117:SF0">
    <property type="entry name" value="PROLYL 3-HYDROXYLASE OGFOD1"/>
    <property type="match status" value="1"/>
</dbReference>
<dbReference type="SMART" id="SM00702">
    <property type="entry name" value="P4Hc"/>
    <property type="match status" value="1"/>
</dbReference>